<dbReference type="EC" id="2.7.13.3" evidence="3"/>
<evidence type="ECO:0000256" key="8">
    <source>
        <dbReference type="ARBA" id="ARBA00022741"/>
    </source>
</evidence>
<dbReference type="Pfam" id="PF02518">
    <property type="entry name" value="HATPase_c"/>
    <property type="match status" value="1"/>
</dbReference>
<sequence length="595" mass="68540">MKSPMHSITFKTKIFLAFASAFIVVILIIGTAIFLFNVDNMKKNTHSLSNILSTQFSKTIDLYFEDIDRVSLAIFTDPYVQDMLEHYDKEEITNDIDNRKDLYPKIFNQIYPNEDIEGVTIYTTDKTAFTYQEGSGMELQYREHDPQWTAQLDRLAKDAFMLLPTKKVSISKEEKQVVSFVRHIYGIPKRNKIGSLKIDINVNVFDKLLELDKLEELGEYLHVFVLTEENQVIYDQEREEIGETLNIDLPDTANELAQNWTLTWNDRSYLSTSNSSSFTGWQSVLLVDNHFIISERNQILLFMVGSGLITILIIAIISYSLSYSLSKPLTLLRKKMERVESGDLADRMDLTNNEELNVLIRVYNSMLDSINKLITEVYQSSIAEKNAKISTLQSQINPHFLYNTLNVMKSSSRVKGVEEVAVLAESLADLFKYTMVGLNKKVMVAEEIEHIHNYIRIQQYRFVGRFDKEISISEEAKYAFIPKLLIQPIVENAVIHGLKHTKKNGVITIRIYKETDVLHIEVTDNGQGMDVRTLTQLQKRIQNKKMDSDATSVGLINVAQRIRLLYGYRYRLEIASEKDRGTHMVIKIPFEKESG</sequence>
<dbReference type="GO" id="GO:0016301">
    <property type="term" value="F:kinase activity"/>
    <property type="evidence" value="ECO:0007669"/>
    <property type="project" value="UniProtKB-KW"/>
</dbReference>
<comment type="catalytic activity">
    <reaction evidence="1">
        <text>ATP + protein L-histidine = ADP + protein N-phospho-L-histidine.</text>
        <dbReference type="EC" id="2.7.13.3"/>
    </reaction>
</comment>
<dbReference type="InterPro" id="IPR050640">
    <property type="entry name" value="Bact_2-comp_sensor_kinase"/>
</dbReference>
<proteinExistence type="predicted"/>
<comment type="subcellular location">
    <subcellularLocation>
        <location evidence="2">Cell membrane</location>
        <topology evidence="2">Multi-pass membrane protein</topology>
    </subcellularLocation>
</comment>
<keyword evidence="12" id="KW-0902">Two-component regulatory system</keyword>
<evidence type="ECO:0000256" key="4">
    <source>
        <dbReference type="ARBA" id="ARBA00022475"/>
    </source>
</evidence>
<evidence type="ECO:0000259" key="15">
    <source>
        <dbReference type="PROSITE" id="PS50109"/>
    </source>
</evidence>
<feature type="domain" description="HAMP" evidence="16">
    <location>
        <begin position="323"/>
        <end position="375"/>
    </location>
</feature>
<dbReference type="InterPro" id="IPR003660">
    <property type="entry name" value="HAMP_dom"/>
</dbReference>
<dbReference type="SUPFAM" id="SSF55874">
    <property type="entry name" value="ATPase domain of HSP90 chaperone/DNA topoisomerase II/histidine kinase"/>
    <property type="match status" value="1"/>
</dbReference>
<protein>
    <recommendedName>
        <fullName evidence="3">histidine kinase</fullName>
        <ecNumber evidence="3">2.7.13.3</ecNumber>
    </recommendedName>
</protein>
<dbReference type="Gene3D" id="3.30.565.10">
    <property type="entry name" value="Histidine kinase-like ATPase, C-terminal domain"/>
    <property type="match status" value="1"/>
</dbReference>
<evidence type="ECO:0000256" key="9">
    <source>
        <dbReference type="ARBA" id="ARBA00022777"/>
    </source>
</evidence>
<keyword evidence="8" id="KW-0547">Nucleotide-binding</keyword>
<dbReference type="CDD" id="cd06225">
    <property type="entry name" value="HAMP"/>
    <property type="match status" value="1"/>
</dbReference>
<feature type="transmembrane region" description="Helical" evidence="14">
    <location>
        <begin position="299"/>
        <end position="321"/>
    </location>
</feature>
<keyword evidence="11 14" id="KW-1133">Transmembrane helix</keyword>
<reference evidence="17 18" key="1">
    <citation type="submission" date="2022-04" db="EMBL/GenBank/DDBJ databases">
        <title>Gracilibacillus sp. isolated from saltern.</title>
        <authorList>
            <person name="Won M."/>
            <person name="Lee C.-M."/>
            <person name="Woen H.-Y."/>
            <person name="Kwon S.-W."/>
        </authorList>
    </citation>
    <scope>NUCLEOTIDE SEQUENCE [LARGE SCALE GENOMIC DNA]</scope>
    <source>
        <strain evidence="17 18">SSWR10-1</strain>
    </source>
</reference>
<keyword evidence="7 14" id="KW-0812">Transmembrane</keyword>
<evidence type="ECO:0000256" key="3">
    <source>
        <dbReference type="ARBA" id="ARBA00012438"/>
    </source>
</evidence>
<keyword evidence="4" id="KW-1003">Cell membrane</keyword>
<dbReference type="PANTHER" id="PTHR34220:SF11">
    <property type="entry name" value="SENSOR PROTEIN KINASE HPTS"/>
    <property type="match status" value="1"/>
</dbReference>
<evidence type="ECO:0000313" key="17">
    <source>
        <dbReference type="EMBL" id="UOQ50370.1"/>
    </source>
</evidence>
<dbReference type="Gene3D" id="6.10.340.10">
    <property type="match status" value="1"/>
</dbReference>
<dbReference type="InterPro" id="IPR003594">
    <property type="entry name" value="HATPase_dom"/>
</dbReference>
<dbReference type="SMART" id="SM00304">
    <property type="entry name" value="HAMP"/>
    <property type="match status" value="1"/>
</dbReference>
<evidence type="ECO:0000256" key="14">
    <source>
        <dbReference type="SAM" id="Phobius"/>
    </source>
</evidence>
<keyword evidence="5" id="KW-0597">Phosphoprotein</keyword>
<dbReference type="InterPro" id="IPR036890">
    <property type="entry name" value="HATPase_C_sf"/>
</dbReference>
<evidence type="ECO:0000256" key="13">
    <source>
        <dbReference type="ARBA" id="ARBA00023136"/>
    </source>
</evidence>
<evidence type="ECO:0000256" key="10">
    <source>
        <dbReference type="ARBA" id="ARBA00022840"/>
    </source>
</evidence>
<accession>A0ABY4F1F7</accession>
<keyword evidence="13 14" id="KW-0472">Membrane</keyword>
<keyword evidence="9 17" id="KW-0418">Kinase</keyword>
<keyword evidence="18" id="KW-1185">Reference proteome</keyword>
<gene>
    <name evidence="17" type="ORF">MUN88_10085</name>
</gene>
<dbReference type="Pfam" id="PF00672">
    <property type="entry name" value="HAMP"/>
    <property type="match status" value="1"/>
</dbReference>
<dbReference type="RefSeq" id="WP_244723970.1">
    <property type="nucleotide sequence ID" value="NZ_CP095072.1"/>
</dbReference>
<keyword evidence="6" id="KW-0808">Transferase</keyword>
<evidence type="ECO:0000259" key="16">
    <source>
        <dbReference type="PROSITE" id="PS50885"/>
    </source>
</evidence>
<evidence type="ECO:0000256" key="2">
    <source>
        <dbReference type="ARBA" id="ARBA00004651"/>
    </source>
</evidence>
<dbReference type="EMBL" id="CP095072">
    <property type="protein sequence ID" value="UOQ50370.1"/>
    <property type="molecule type" value="Genomic_DNA"/>
</dbReference>
<feature type="transmembrane region" description="Helical" evidence="14">
    <location>
        <begin position="14"/>
        <end position="36"/>
    </location>
</feature>
<keyword evidence="10" id="KW-0067">ATP-binding</keyword>
<evidence type="ECO:0000256" key="7">
    <source>
        <dbReference type="ARBA" id="ARBA00022692"/>
    </source>
</evidence>
<name>A0ABY4F1F7_9BACI</name>
<feature type="domain" description="Histidine kinase" evidence="15">
    <location>
        <begin position="486"/>
        <end position="592"/>
    </location>
</feature>
<evidence type="ECO:0000256" key="5">
    <source>
        <dbReference type="ARBA" id="ARBA00022553"/>
    </source>
</evidence>
<evidence type="ECO:0000256" key="6">
    <source>
        <dbReference type="ARBA" id="ARBA00022679"/>
    </source>
</evidence>
<evidence type="ECO:0000313" key="18">
    <source>
        <dbReference type="Proteomes" id="UP000831782"/>
    </source>
</evidence>
<evidence type="ECO:0000256" key="11">
    <source>
        <dbReference type="ARBA" id="ARBA00022989"/>
    </source>
</evidence>
<dbReference type="PROSITE" id="PS50109">
    <property type="entry name" value="HIS_KIN"/>
    <property type="match status" value="1"/>
</dbReference>
<dbReference type="PROSITE" id="PS50885">
    <property type="entry name" value="HAMP"/>
    <property type="match status" value="1"/>
</dbReference>
<dbReference type="SUPFAM" id="SSF158472">
    <property type="entry name" value="HAMP domain-like"/>
    <property type="match status" value="1"/>
</dbReference>
<evidence type="ECO:0000256" key="1">
    <source>
        <dbReference type="ARBA" id="ARBA00000085"/>
    </source>
</evidence>
<dbReference type="InterPro" id="IPR005467">
    <property type="entry name" value="His_kinase_dom"/>
</dbReference>
<dbReference type="SMART" id="SM00387">
    <property type="entry name" value="HATPase_c"/>
    <property type="match status" value="1"/>
</dbReference>
<evidence type="ECO:0000256" key="12">
    <source>
        <dbReference type="ARBA" id="ARBA00023012"/>
    </source>
</evidence>
<dbReference type="InterPro" id="IPR010559">
    <property type="entry name" value="Sig_transdc_His_kin_internal"/>
</dbReference>
<dbReference type="Pfam" id="PF06580">
    <property type="entry name" value="His_kinase"/>
    <property type="match status" value="1"/>
</dbReference>
<dbReference type="Proteomes" id="UP000831782">
    <property type="component" value="Chromosome"/>
</dbReference>
<organism evidence="17 18">
    <name type="scientific">Gracilibacillus caseinilyticus</name>
    <dbReference type="NCBI Taxonomy" id="2932256"/>
    <lineage>
        <taxon>Bacteria</taxon>
        <taxon>Bacillati</taxon>
        <taxon>Bacillota</taxon>
        <taxon>Bacilli</taxon>
        <taxon>Bacillales</taxon>
        <taxon>Bacillaceae</taxon>
        <taxon>Gracilibacillus</taxon>
    </lineage>
</organism>
<dbReference type="PANTHER" id="PTHR34220">
    <property type="entry name" value="SENSOR HISTIDINE KINASE YPDA"/>
    <property type="match status" value="1"/>
</dbReference>